<dbReference type="CDD" id="cd23022">
    <property type="entry name" value="zf-HIT_DDX59"/>
    <property type="match status" value="1"/>
</dbReference>
<evidence type="ECO:0000256" key="2">
    <source>
        <dbReference type="ARBA" id="ARBA00022741"/>
    </source>
</evidence>
<comment type="caution">
    <text evidence="8">The sequence shown here is derived from an EMBL/GenBank/DDBJ whole genome shotgun (WGS) entry which is preliminary data.</text>
</comment>
<keyword evidence="3" id="KW-0378">Hydrolase</keyword>
<dbReference type="STRING" id="101091.A0A1C7NN09"/>
<dbReference type="PROSITE" id="PS51192">
    <property type="entry name" value="HELICASE_ATP_BIND_1"/>
    <property type="match status" value="1"/>
</dbReference>
<dbReference type="SMART" id="SM00487">
    <property type="entry name" value="DEXDc"/>
    <property type="match status" value="1"/>
</dbReference>
<dbReference type="EMBL" id="LUGH01000051">
    <property type="protein sequence ID" value="OBZ90398.1"/>
    <property type="molecule type" value="Genomic_DNA"/>
</dbReference>
<dbReference type="EC" id="3.6.4.13" evidence="1"/>
<dbReference type="GO" id="GO:0003676">
    <property type="term" value="F:nucleic acid binding"/>
    <property type="evidence" value="ECO:0007669"/>
    <property type="project" value="InterPro"/>
</dbReference>
<keyword evidence="4 8" id="KW-0347">Helicase</keyword>
<evidence type="ECO:0000256" key="1">
    <source>
        <dbReference type="ARBA" id="ARBA00012552"/>
    </source>
</evidence>
<dbReference type="InterPro" id="IPR044742">
    <property type="entry name" value="DEAD/DEAH_RhlB"/>
</dbReference>
<dbReference type="SUPFAM" id="SSF52540">
    <property type="entry name" value="P-loop containing nucleoside triphosphate hydrolases"/>
    <property type="match status" value="1"/>
</dbReference>
<dbReference type="SMART" id="SM00490">
    <property type="entry name" value="HELICc"/>
    <property type="match status" value="1"/>
</dbReference>
<dbReference type="InParanoid" id="A0A1C7NN09"/>
<evidence type="ECO:0000259" key="6">
    <source>
        <dbReference type="PROSITE" id="PS51192"/>
    </source>
</evidence>
<evidence type="ECO:0000313" key="9">
    <source>
        <dbReference type="Proteomes" id="UP000093000"/>
    </source>
</evidence>
<reference evidence="8 9" key="1">
    <citation type="submission" date="2016-03" db="EMBL/GenBank/DDBJ databases">
        <title>Choanephora cucurbitarum.</title>
        <authorList>
            <person name="Min B."/>
            <person name="Park H."/>
            <person name="Park J.-H."/>
            <person name="Shin H.-D."/>
            <person name="Choi I.-G."/>
        </authorList>
    </citation>
    <scope>NUCLEOTIDE SEQUENCE [LARGE SCALE GENOMIC DNA]</scope>
    <source>
        <strain evidence="8 9">KUS-F28377</strain>
    </source>
</reference>
<keyword evidence="2" id="KW-0547">Nucleotide-binding</keyword>
<dbReference type="CDD" id="cd18787">
    <property type="entry name" value="SF2_C_DEAD"/>
    <property type="match status" value="1"/>
</dbReference>
<feature type="domain" description="Helicase ATP-binding" evidence="6">
    <location>
        <begin position="191"/>
        <end position="374"/>
    </location>
</feature>
<gene>
    <name evidence="8" type="primary">DDX59</name>
    <name evidence="8" type="ORF">A0J61_01567</name>
</gene>
<dbReference type="Proteomes" id="UP000093000">
    <property type="component" value="Unassembled WGS sequence"/>
</dbReference>
<dbReference type="Pfam" id="PF00270">
    <property type="entry name" value="DEAD"/>
    <property type="match status" value="1"/>
</dbReference>
<dbReference type="GO" id="GO:0016787">
    <property type="term" value="F:hydrolase activity"/>
    <property type="evidence" value="ECO:0007669"/>
    <property type="project" value="UniProtKB-KW"/>
</dbReference>
<dbReference type="CDD" id="cd00268">
    <property type="entry name" value="DEADc"/>
    <property type="match status" value="1"/>
</dbReference>
<evidence type="ECO:0000256" key="5">
    <source>
        <dbReference type="ARBA" id="ARBA00022840"/>
    </source>
</evidence>
<feature type="domain" description="Helicase C-terminal" evidence="7">
    <location>
        <begin position="395"/>
        <end position="573"/>
    </location>
</feature>
<organism evidence="8 9">
    <name type="scientific">Choanephora cucurbitarum</name>
    <dbReference type="NCBI Taxonomy" id="101091"/>
    <lineage>
        <taxon>Eukaryota</taxon>
        <taxon>Fungi</taxon>
        <taxon>Fungi incertae sedis</taxon>
        <taxon>Mucoromycota</taxon>
        <taxon>Mucoromycotina</taxon>
        <taxon>Mucoromycetes</taxon>
        <taxon>Mucorales</taxon>
        <taxon>Mucorineae</taxon>
        <taxon>Choanephoraceae</taxon>
        <taxon>Choanephoroideae</taxon>
        <taxon>Choanephora</taxon>
    </lineage>
</organism>
<dbReference type="GO" id="GO:0003724">
    <property type="term" value="F:RNA helicase activity"/>
    <property type="evidence" value="ECO:0007669"/>
    <property type="project" value="UniProtKB-EC"/>
</dbReference>
<evidence type="ECO:0000259" key="7">
    <source>
        <dbReference type="PROSITE" id="PS51194"/>
    </source>
</evidence>
<dbReference type="OrthoDB" id="18170at2759"/>
<accession>A0A1C7NN09</accession>
<dbReference type="Pfam" id="PF00271">
    <property type="entry name" value="Helicase_C"/>
    <property type="match status" value="1"/>
</dbReference>
<sequence length="574" mass="64773">MKNAEKRKHDQLDYAFVPSSKRINLEQDSEIDQDAKDLDQEIKQFSSDQRLAQPDEPCCIVCGKYGEYINDDTDHDVCSLQCKTINTDLNYHRLKRKKVAEPIVIRHLHDYVAESIHAKLTNYQEPPSIATTSSQQTEQMLQAHDVQVKGKHIPKPFSTYDQLVHVLGQKLLDNIESLGWSMATGIQRQAVTVGLAGRDLLAIAPTHSGKTAAFLIPMIVHCMSLSTVDAYKRRAGPYAMVMAPTRELCLQIEGICKRLAEGIPNMRTGLLIGGEPLPNQIHRIKKGVQIIIGTPGRILDIASHHSKLLRIWRIRMVVLDEADAMFKMGFGAQVRQILGKFPNDVVRQTSYFSATLTEDSVVHTLCKKLKSPIEIRVSQPTGDEKDSKLPEASDQVRQTVLWVDNKSKSKRLFSILRDPKYFVTPILIFVASRLGVEFLTRAIKKKASHLRVVSMHADKTQEERSSIVQGINQSEPLWDIVVATDILSRGVNLPSVKLVINYDMAATLEDYVHRIGRAVLTKPLPQHNRQQRGWAITFINQEHQYLLEPFAIMLSRKSPAQVTPLPAQLKRFVS</sequence>
<dbReference type="InterPro" id="IPR027417">
    <property type="entry name" value="P-loop_NTPase"/>
</dbReference>
<dbReference type="PROSITE" id="PS51194">
    <property type="entry name" value="HELICASE_CTER"/>
    <property type="match status" value="1"/>
</dbReference>
<dbReference type="GO" id="GO:0005524">
    <property type="term" value="F:ATP binding"/>
    <property type="evidence" value="ECO:0007669"/>
    <property type="project" value="UniProtKB-KW"/>
</dbReference>
<dbReference type="InterPro" id="IPR014001">
    <property type="entry name" value="Helicase_ATP-bd"/>
</dbReference>
<dbReference type="InterPro" id="IPR011545">
    <property type="entry name" value="DEAD/DEAH_box_helicase_dom"/>
</dbReference>
<evidence type="ECO:0000313" key="8">
    <source>
        <dbReference type="EMBL" id="OBZ90398.1"/>
    </source>
</evidence>
<evidence type="ECO:0000256" key="4">
    <source>
        <dbReference type="ARBA" id="ARBA00022806"/>
    </source>
</evidence>
<dbReference type="AlphaFoldDB" id="A0A1C7NN09"/>
<dbReference type="PANTHER" id="PTHR47958">
    <property type="entry name" value="ATP-DEPENDENT RNA HELICASE DBP3"/>
    <property type="match status" value="1"/>
</dbReference>
<evidence type="ECO:0000256" key="3">
    <source>
        <dbReference type="ARBA" id="ARBA00022801"/>
    </source>
</evidence>
<keyword evidence="5" id="KW-0067">ATP-binding</keyword>
<dbReference type="InterPro" id="IPR001650">
    <property type="entry name" value="Helicase_C-like"/>
</dbReference>
<keyword evidence="9" id="KW-1185">Reference proteome</keyword>
<name>A0A1C7NN09_9FUNG</name>
<proteinExistence type="predicted"/>
<protein>
    <recommendedName>
        <fullName evidence="1">RNA helicase</fullName>
        <ecNumber evidence="1">3.6.4.13</ecNumber>
    </recommendedName>
</protein>
<dbReference type="Gene3D" id="3.30.60.220">
    <property type="match status" value="1"/>
</dbReference>
<dbReference type="Gene3D" id="3.40.50.300">
    <property type="entry name" value="P-loop containing nucleotide triphosphate hydrolases"/>
    <property type="match status" value="2"/>
</dbReference>